<dbReference type="RefSeq" id="WP_035809040.1">
    <property type="nucleotide sequence ID" value="NZ_CCSE01000001.1"/>
</dbReference>
<dbReference type="InterPro" id="IPR005000">
    <property type="entry name" value="Aldolase/citrate-lyase_domain"/>
</dbReference>
<dbReference type="EMBL" id="CCSE01000001">
    <property type="protein sequence ID" value="CEA00483.1"/>
    <property type="molecule type" value="Genomic_DNA"/>
</dbReference>
<evidence type="ECO:0000259" key="2">
    <source>
        <dbReference type="Pfam" id="PF03328"/>
    </source>
</evidence>
<dbReference type="OrthoDB" id="278846at2"/>
<dbReference type="InterPro" id="IPR040442">
    <property type="entry name" value="Pyrv_kinase-like_dom_sf"/>
</dbReference>
<evidence type="ECO:0000256" key="1">
    <source>
        <dbReference type="ARBA" id="ARBA00022723"/>
    </source>
</evidence>
<evidence type="ECO:0000313" key="4">
    <source>
        <dbReference type="Proteomes" id="UP000044136"/>
    </source>
</evidence>
<sequence length="270" mass="31127">MSMKLMYITNNPYKAKVAEKAGIDWIFIDLEKIGKDERQKNLDTVKSKHSIEDISKIKKNIISSELLVRINPIHNNTENEINEVISAGAEIIMLPYFKTKEEVDYFISKVNGRVKTCLLLETSEAVENLDSILELKNIDYIHIGLNDLHLSYKLNFMFEPVSNGTVERIIEKIKQKNIKYGFGGIAKIGEGTLPAERILAEHYRLGSQMVIISRSFTSKEDSNSRYEEDFIQGIQNLRNYENVLTTKDNKYFEKNKQKVKNIVNEIITTK</sequence>
<dbReference type="GO" id="GO:0046872">
    <property type="term" value="F:metal ion binding"/>
    <property type="evidence" value="ECO:0007669"/>
    <property type="project" value="UniProtKB-KW"/>
</dbReference>
<feature type="domain" description="HpcH/HpaI aldolase/citrate lyase" evidence="2">
    <location>
        <begin position="9"/>
        <end position="154"/>
    </location>
</feature>
<dbReference type="Proteomes" id="UP000044136">
    <property type="component" value="Unassembled WGS sequence"/>
</dbReference>
<keyword evidence="1" id="KW-0479">Metal-binding</keyword>
<dbReference type="Pfam" id="PF03328">
    <property type="entry name" value="HpcH_HpaI"/>
    <property type="match status" value="1"/>
</dbReference>
<accession>A0A078LZB9</accession>
<protein>
    <submittedName>
        <fullName evidence="3">2-keto-3-deoxy-L-rhamnonate aldolase</fullName>
    </submittedName>
</protein>
<dbReference type="AlphaFoldDB" id="A0A078LZB9"/>
<dbReference type="eggNOG" id="COG2301">
    <property type="taxonomic scope" value="Bacteria"/>
</dbReference>
<keyword evidence="4" id="KW-1185">Reference proteome</keyword>
<dbReference type="HOGENOM" id="CLU_087856_0_0_9"/>
<dbReference type="STRING" id="1461582.BN1048_00975"/>
<reference evidence="3 4" key="1">
    <citation type="submission" date="2014-07" db="EMBL/GenBank/DDBJ databases">
        <authorList>
            <person name="Urmite Genomes Urmite Genomes"/>
        </authorList>
    </citation>
    <scope>NUCLEOTIDE SEQUENCE [LARGE SCALE GENOMIC DNA]</scope>
    <source>
        <strain evidence="3 4">13MG44_air</strain>
    </source>
</reference>
<organism evidence="3 4">
    <name type="scientific">Jeotgalicoccus saudimassiliensis</name>
    <dbReference type="NCBI Taxonomy" id="1461582"/>
    <lineage>
        <taxon>Bacteria</taxon>
        <taxon>Bacillati</taxon>
        <taxon>Bacillota</taxon>
        <taxon>Bacilli</taxon>
        <taxon>Bacillales</taxon>
        <taxon>Staphylococcaceae</taxon>
        <taxon>Jeotgalicoccus</taxon>
    </lineage>
</organism>
<name>A0A078LZB9_9STAP</name>
<evidence type="ECO:0000313" key="3">
    <source>
        <dbReference type="EMBL" id="CEA00483.1"/>
    </source>
</evidence>
<proteinExistence type="predicted"/>
<dbReference type="GO" id="GO:0003824">
    <property type="term" value="F:catalytic activity"/>
    <property type="evidence" value="ECO:0007669"/>
    <property type="project" value="InterPro"/>
</dbReference>
<dbReference type="InterPro" id="IPR015813">
    <property type="entry name" value="Pyrv/PenolPyrv_kinase-like_dom"/>
</dbReference>
<dbReference type="Gene3D" id="3.20.20.60">
    <property type="entry name" value="Phosphoenolpyruvate-binding domains"/>
    <property type="match status" value="2"/>
</dbReference>
<gene>
    <name evidence="3" type="primary">rhmA</name>
    <name evidence="3" type="ORF">BN1048_00975</name>
</gene>
<dbReference type="SUPFAM" id="SSF51621">
    <property type="entry name" value="Phosphoenolpyruvate/pyruvate domain"/>
    <property type="match status" value="1"/>
</dbReference>